<dbReference type="SUPFAM" id="SSF48371">
    <property type="entry name" value="ARM repeat"/>
    <property type="match status" value="1"/>
</dbReference>
<organism evidence="5 6">
    <name type="scientific">Richelia intracellularis HH01</name>
    <dbReference type="NCBI Taxonomy" id="1165094"/>
    <lineage>
        <taxon>Bacteria</taxon>
        <taxon>Bacillati</taxon>
        <taxon>Cyanobacteriota</taxon>
        <taxon>Cyanophyceae</taxon>
        <taxon>Nostocales</taxon>
        <taxon>Nostocaceae</taxon>
        <taxon>Richelia</taxon>
    </lineage>
</organism>
<keyword evidence="6" id="KW-1185">Reference proteome</keyword>
<proteinExistence type="inferred from homology"/>
<dbReference type="InterPro" id="IPR016024">
    <property type="entry name" value="ARM-type_fold"/>
</dbReference>
<dbReference type="PANTHER" id="PTHR12697">
    <property type="entry name" value="PBS LYASE HEAT-LIKE PROTEIN"/>
    <property type="match status" value="1"/>
</dbReference>
<dbReference type="PANTHER" id="PTHR12697:SF38">
    <property type="entry name" value="PBS LYASE HEAT DOMAIN PROTEIN REPEAT-CONTAINING PROTEIN"/>
    <property type="match status" value="1"/>
</dbReference>
<dbReference type="GO" id="GO:0016829">
    <property type="term" value="F:lyase activity"/>
    <property type="evidence" value="ECO:0007669"/>
    <property type="project" value="UniProtKB-KW"/>
</dbReference>
<keyword evidence="2" id="KW-0042">Antenna complex</keyword>
<reference evidence="5 6" key="1">
    <citation type="submission" date="2012-05" db="EMBL/GenBank/DDBJ databases">
        <authorList>
            <person name="Hilton J."/>
        </authorList>
    </citation>
    <scope>NUCLEOTIDE SEQUENCE [LARGE SCALE GENOMIC DNA]</scope>
    <source>
        <strain evidence="5 6">HH01</strain>
    </source>
</reference>
<evidence type="ECO:0000256" key="2">
    <source>
        <dbReference type="ARBA" id="ARBA00022549"/>
    </source>
</evidence>
<evidence type="ECO:0000313" key="5">
    <source>
        <dbReference type="EMBL" id="CCH67204.1"/>
    </source>
</evidence>
<dbReference type="EMBL" id="CAIY01000038">
    <property type="protein sequence ID" value="CCH67204.1"/>
    <property type="molecule type" value="Genomic_DNA"/>
</dbReference>
<gene>
    <name evidence="5" type="ORF">RINTHH_10490</name>
</gene>
<evidence type="ECO:0000256" key="3">
    <source>
        <dbReference type="ARBA" id="ARBA00022738"/>
    </source>
</evidence>
<reference evidence="6" key="2">
    <citation type="submission" date="2016-01" db="EMBL/GenBank/DDBJ databases">
        <title>Diatom-associated endosymboitic cyanobacterium lacks core nitrogen metabolism enzymes.</title>
        <authorList>
            <person name="Hilton J.A."/>
            <person name="Foster R.A."/>
            <person name="Tripp H.J."/>
            <person name="Carter B.J."/>
            <person name="Zehr J.P."/>
            <person name="Villareal T.A."/>
        </authorList>
    </citation>
    <scope>NUCLEOTIDE SEQUENCE [LARGE SCALE GENOMIC DNA]</scope>
    <source>
        <strain evidence="6">HH01</strain>
    </source>
</reference>
<name>M1WS33_9NOST</name>
<dbReference type="Pfam" id="PF13646">
    <property type="entry name" value="HEAT_2"/>
    <property type="match status" value="2"/>
</dbReference>
<evidence type="ECO:0000256" key="1">
    <source>
        <dbReference type="ARBA" id="ARBA00009299"/>
    </source>
</evidence>
<dbReference type="GO" id="GO:0030089">
    <property type="term" value="C:phycobilisome"/>
    <property type="evidence" value="ECO:0007669"/>
    <property type="project" value="UniProtKB-KW"/>
</dbReference>
<dbReference type="Pfam" id="PF03130">
    <property type="entry name" value="HEAT_PBS"/>
    <property type="match status" value="1"/>
</dbReference>
<dbReference type="AlphaFoldDB" id="M1WS33"/>
<dbReference type="InterPro" id="IPR011989">
    <property type="entry name" value="ARM-like"/>
</dbReference>
<protein>
    <submittedName>
        <fullName evidence="5">Phycocyanobilin lyase alpha subunit</fullName>
    </submittedName>
</protein>
<accession>M1WS33</accession>
<keyword evidence="4 5" id="KW-0456">Lyase</keyword>
<dbReference type="Gene3D" id="1.25.10.10">
    <property type="entry name" value="Leucine-rich Repeat Variant"/>
    <property type="match status" value="2"/>
</dbReference>
<comment type="similarity">
    <text evidence="1">Belongs to the CpcE/RpcE/PecE family.</text>
</comment>
<dbReference type="InterPro" id="IPR004155">
    <property type="entry name" value="PBS_lyase_HEAT"/>
</dbReference>
<comment type="caution">
    <text evidence="5">The sequence shown here is derived from an EMBL/GenBank/DDBJ whole genome shotgun (WGS) entry which is preliminary data.</text>
</comment>
<dbReference type="Proteomes" id="UP000053051">
    <property type="component" value="Unassembled WGS sequence"/>
</dbReference>
<evidence type="ECO:0000313" key="6">
    <source>
        <dbReference type="Proteomes" id="UP000053051"/>
    </source>
</evidence>
<dbReference type="GO" id="GO:0016491">
    <property type="term" value="F:oxidoreductase activity"/>
    <property type="evidence" value="ECO:0007669"/>
    <property type="project" value="TreeGrafter"/>
</dbReference>
<dbReference type="SMART" id="SM00567">
    <property type="entry name" value="EZ_HEAT"/>
    <property type="match status" value="6"/>
</dbReference>
<evidence type="ECO:0000256" key="4">
    <source>
        <dbReference type="ARBA" id="ARBA00023239"/>
    </source>
</evidence>
<sequence length="505" mass="56836">MQIIPSQNVPHMIVRKILTIVKLARKTPYRSKRKMIITDSARTINDAKTAISALKLSDDNGTRYYAAWWLGKHRIYESIHLLCECLKDERDVTALEGYPLRRQAARSLGMLKDSRALPALIEALDCLDLKVQEVVIQALKDIGNSAAIPALIDFLNADTEDKPLEALIEALAKFKVWQVQDKIRPFLQHSSERVKCSAAQYFYTLTLEPHYLKILFRTLHHENRFLRYAAAFDISALGQIEFAPLIMDAQIPNNIKLATIKRILESVLQNKMETEVKRQEQEDLLFQIIDQLLLDAIEGNIPRLNTLDSNLEVEKITKLVNQLSTSSQKVIERSTSKLFSALKSQHPNIQAAAIKGLVKLAPGIIDSIIRVFDLDNDGDLDLRAGLTQVLMEIGDPRTLFLLEKVIGFEVAADHCQGKVRRVASRALGKIGCRACSPEVIVRVIEKLKWTLSQPDDWALRYSAAVSLGEIGNNDAILALQAAFEDESDIAVKRRIERAYSPLQST</sequence>
<keyword evidence="3" id="KW-0605">Phycobilisome</keyword>
<dbReference type="STRING" id="1165094.RINTHH_10490"/>